<dbReference type="Proteomes" id="UP000187203">
    <property type="component" value="Unassembled WGS sequence"/>
</dbReference>
<protein>
    <recommendedName>
        <fullName evidence="3">RNase H type-1 domain-containing protein</fullName>
    </recommendedName>
</protein>
<sequence>MGQPGEAGIRGILRDDSGCTRLIFSKPIGIANSNMAEILAIKEAFLVFVAVDWVKEEELIIERVSLKML</sequence>
<gene>
    <name evidence="1" type="ORF">COLO4_37965</name>
</gene>
<name>A0A1R3FXT0_9ROSI</name>
<evidence type="ECO:0008006" key="3">
    <source>
        <dbReference type="Google" id="ProtNLM"/>
    </source>
</evidence>
<dbReference type="OrthoDB" id="931425at2759"/>
<evidence type="ECO:0000313" key="1">
    <source>
        <dbReference type="EMBL" id="OMO50641.1"/>
    </source>
</evidence>
<proteinExistence type="predicted"/>
<evidence type="ECO:0000313" key="2">
    <source>
        <dbReference type="Proteomes" id="UP000187203"/>
    </source>
</evidence>
<comment type="caution">
    <text evidence="1">The sequence shown here is derived from an EMBL/GenBank/DDBJ whole genome shotgun (WGS) entry which is preliminary data.</text>
</comment>
<reference evidence="2" key="1">
    <citation type="submission" date="2013-09" db="EMBL/GenBank/DDBJ databases">
        <title>Corchorus olitorius genome sequencing.</title>
        <authorList>
            <person name="Alam M."/>
            <person name="Haque M.S."/>
            <person name="Islam M.S."/>
            <person name="Emdad E.M."/>
            <person name="Islam M.M."/>
            <person name="Ahmed B."/>
            <person name="Halim A."/>
            <person name="Hossen Q.M.M."/>
            <person name="Hossain M.Z."/>
            <person name="Ahmed R."/>
            <person name="Khan M.M."/>
            <person name="Islam R."/>
            <person name="Rashid M.M."/>
            <person name="Khan S.A."/>
            <person name="Rahman M.S."/>
            <person name="Alam M."/>
            <person name="Yahiya A.S."/>
            <person name="Khan M.S."/>
            <person name="Azam M.S."/>
            <person name="Haque T."/>
            <person name="Lashkar M.Z.H."/>
            <person name="Akhand A.I."/>
            <person name="Morshed G."/>
            <person name="Roy S."/>
            <person name="Uddin K.S."/>
            <person name="Rabeya T."/>
            <person name="Hossain A.S."/>
            <person name="Chowdhury A."/>
            <person name="Snigdha A.R."/>
            <person name="Mortoza M.S."/>
            <person name="Matin S.A."/>
            <person name="Hoque S.M.E."/>
            <person name="Islam M.K."/>
            <person name="Roy D.K."/>
            <person name="Haider R."/>
            <person name="Moosa M.M."/>
            <person name="Elias S.M."/>
            <person name="Hasan A.M."/>
            <person name="Jahan S."/>
            <person name="Shafiuddin M."/>
            <person name="Mahmood N."/>
            <person name="Shommy N.S."/>
        </authorList>
    </citation>
    <scope>NUCLEOTIDE SEQUENCE [LARGE SCALE GENOMIC DNA]</scope>
    <source>
        <strain evidence="2">cv. O-4</strain>
    </source>
</reference>
<keyword evidence="2" id="KW-1185">Reference proteome</keyword>
<dbReference type="AlphaFoldDB" id="A0A1R3FXT0"/>
<organism evidence="1 2">
    <name type="scientific">Corchorus olitorius</name>
    <dbReference type="NCBI Taxonomy" id="93759"/>
    <lineage>
        <taxon>Eukaryota</taxon>
        <taxon>Viridiplantae</taxon>
        <taxon>Streptophyta</taxon>
        <taxon>Embryophyta</taxon>
        <taxon>Tracheophyta</taxon>
        <taxon>Spermatophyta</taxon>
        <taxon>Magnoliopsida</taxon>
        <taxon>eudicotyledons</taxon>
        <taxon>Gunneridae</taxon>
        <taxon>Pentapetalae</taxon>
        <taxon>rosids</taxon>
        <taxon>malvids</taxon>
        <taxon>Malvales</taxon>
        <taxon>Malvaceae</taxon>
        <taxon>Grewioideae</taxon>
        <taxon>Apeibeae</taxon>
        <taxon>Corchorus</taxon>
    </lineage>
</organism>
<accession>A0A1R3FXT0</accession>
<dbReference type="EMBL" id="AWUE01024476">
    <property type="protein sequence ID" value="OMO50641.1"/>
    <property type="molecule type" value="Genomic_DNA"/>
</dbReference>